<reference evidence="4 5" key="1">
    <citation type="submission" date="2018-09" db="EMBL/GenBank/DDBJ databases">
        <title>Optimization and identification of Corynebacterium falsenii FN1-14 from fish paste.</title>
        <authorList>
            <person name="Daroonpunt R."/>
            <person name="Tanasupawat S."/>
        </authorList>
    </citation>
    <scope>NUCLEOTIDE SEQUENCE [LARGE SCALE GENOMIC DNA]</scope>
    <source>
        <strain evidence="4 5">FN1-14</strain>
    </source>
</reference>
<dbReference type="Pfam" id="PF10128">
    <property type="entry name" value="OpcA_G6PD_assem"/>
    <property type="match status" value="1"/>
</dbReference>
<dbReference type="PANTHER" id="PTHR38658:SF1">
    <property type="entry name" value="OXPP CYCLE PROTEIN OPCA-RELATED"/>
    <property type="match status" value="1"/>
</dbReference>
<feature type="compositionally biased region" description="Basic and acidic residues" evidence="1">
    <location>
        <begin position="342"/>
        <end position="353"/>
    </location>
</feature>
<dbReference type="AlphaFoldDB" id="A0A418Q854"/>
<feature type="region of interest" description="Disordered" evidence="1">
    <location>
        <begin position="319"/>
        <end position="353"/>
    </location>
</feature>
<sequence length="353" mass="38970">MIIDLPNTSTHIISQKLSALREERGEVATGRVLTLIVVASSEDDLPRIIDATHEASREHPARVLILVNHRKSDEVHLDAEIRLGGDAGASEIIVMHNHGELVAHRASVVTPLLLPDTPIVAWWPTNGPRNPAADAIGMLATRRITDSLHDDDTDALFRRRMTYTRGDSDMAWSRITLWRGLLASSLDQPPYEPIDSVELTGPADDPSTDIAAGWLAEKLQVPVTRHNSGTDAIPRDDKGNKTISIEKAVLHRESATVEVTVVDSETVSMKVGDKESLVTLGRRPLADCLAEELRHLDPDYAFGHALRGLVRVNRPERTNRLPNYRGASIPDEAPDRWSASVADDHFAEQESRR</sequence>
<evidence type="ECO:0000259" key="2">
    <source>
        <dbReference type="Pfam" id="PF10128"/>
    </source>
</evidence>
<evidence type="ECO:0000259" key="3">
    <source>
        <dbReference type="Pfam" id="PF20171"/>
    </source>
</evidence>
<dbReference type="InterPro" id="IPR046801">
    <property type="entry name" value="OpcA_G6PD_N"/>
</dbReference>
<evidence type="ECO:0000256" key="1">
    <source>
        <dbReference type="SAM" id="MobiDB-lite"/>
    </source>
</evidence>
<organism evidence="4 5">
    <name type="scientific">Corynebacterium falsenii</name>
    <dbReference type="NCBI Taxonomy" id="108486"/>
    <lineage>
        <taxon>Bacteria</taxon>
        <taxon>Bacillati</taxon>
        <taxon>Actinomycetota</taxon>
        <taxon>Actinomycetes</taxon>
        <taxon>Mycobacteriales</taxon>
        <taxon>Corynebacteriaceae</taxon>
        <taxon>Corynebacterium</taxon>
    </lineage>
</organism>
<dbReference type="OrthoDB" id="128564at2"/>
<comment type="caution">
    <text evidence="4">The sequence shown here is derived from an EMBL/GenBank/DDBJ whole genome shotgun (WGS) entry which is preliminary data.</text>
</comment>
<dbReference type="InterPro" id="IPR046802">
    <property type="entry name" value="OpcA_G6PD_C"/>
</dbReference>
<proteinExistence type="predicted"/>
<feature type="domain" description="Glucose-6-phosphate dehydrogenase assembly protein OpcA C-terminal" evidence="3">
    <location>
        <begin position="166"/>
        <end position="306"/>
    </location>
</feature>
<dbReference type="PANTHER" id="PTHR38658">
    <property type="entry name" value="OXPP CYCLE PROTEIN OPCA-RELATED"/>
    <property type="match status" value="1"/>
</dbReference>
<gene>
    <name evidence="4" type="ORF">D3M95_03935</name>
</gene>
<accession>A0A418Q854</accession>
<dbReference type="RefSeq" id="WP_025402713.1">
    <property type="nucleotide sequence ID" value="NZ_CBCRUA010000008.1"/>
</dbReference>
<feature type="domain" description="Glucose-6-phosphate dehydrogenase assembly protein OpcA N-terminal" evidence="2">
    <location>
        <begin position="53"/>
        <end position="159"/>
    </location>
</feature>
<evidence type="ECO:0000313" key="4">
    <source>
        <dbReference type="EMBL" id="RIX35666.1"/>
    </source>
</evidence>
<protein>
    <submittedName>
        <fullName evidence="4">Oxppcycle protein OpcA</fullName>
    </submittedName>
</protein>
<keyword evidence="5" id="KW-1185">Reference proteome</keyword>
<name>A0A418Q854_9CORY</name>
<dbReference type="InterPro" id="IPR004555">
    <property type="entry name" value="G6PDH_assembly_OpcA"/>
</dbReference>
<dbReference type="EMBL" id="QXJK01000003">
    <property type="protein sequence ID" value="RIX35666.1"/>
    <property type="molecule type" value="Genomic_DNA"/>
</dbReference>
<dbReference type="Proteomes" id="UP000285278">
    <property type="component" value="Unassembled WGS sequence"/>
</dbReference>
<dbReference type="STRING" id="1451189.CFAL_05590"/>
<dbReference type="Pfam" id="PF20171">
    <property type="entry name" value="OpcA_G6PD_C"/>
    <property type="match status" value="1"/>
</dbReference>
<evidence type="ECO:0000313" key="5">
    <source>
        <dbReference type="Proteomes" id="UP000285278"/>
    </source>
</evidence>